<feature type="transmembrane region" description="Helical" evidence="1">
    <location>
        <begin position="74"/>
        <end position="97"/>
    </location>
</feature>
<dbReference type="InterPro" id="IPR009825">
    <property type="entry name" value="ECF_substrate-spec-like"/>
</dbReference>
<dbReference type="Pfam" id="PF07155">
    <property type="entry name" value="ECF-ribofla_trS"/>
    <property type="match status" value="1"/>
</dbReference>
<keyword evidence="1" id="KW-1133">Transmembrane helix</keyword>
<feature type="transmembrane region" description="Helical" evidence="1">
    <location>
        <begin position="212"/>
        <end position="235"/>
    </location>
</feature>
<gene>
    <name evidence="2" type="ORF">LSAC_03645</name>
</gene>
<feature type="transmembrane region" description="Helical" evidence="1">
    <location>
        <begin position="247"/>
        <end position="266"/>
    </location>
</feature>
<keyword evidence="1" id="KW-0812">Transmembrane</keyword>
<proteinExistence type="predicted"/>
<reference evidence="2" key="1">
    <citation type="journal article" date="2015" name="Genome Announc.">
        <title>Draft Genome Sequences of Anaerolinea thermolimosa IMO-1, Bellilinea caldifistulae GOMI-1, Leptolinea tardivitalis YMTK-2, Levilinea saccharolytica KIBI-1, Longilinea arvoryzae KOME-1, Previously Described as Members of the Class Anaerolineae (Chloroflexi).</title>
        <authorList>
            <person name="Matsuura N."/>
            <person name="Tourlousse M.D."/>
            <person name="Ohashi A."/>
            <person name="Hugenholtz P."/>
            <person name="Sekiguchi Y."/>
        </authorList>
    </citation>
    <scope>NUCLEOTIDE SEQUENCE</scope>
    <source>
        <strain evidence="2">KIBI-1</strain>
    </source>
</reference>
<feature type="transmembrane region" description="Helical" evidence="1">
    <location>
        <begin position="6"/>
        <end position="28"/>
    </location>
</feature>
<evidence type="ECO:0000256" key="1">
    <source>
        <dbReference type="SAM" id="Phobius"/>
    </source>
</evidence>
<sequence length="310" mass="33076">MNKKLISVVLSLVAVLAFFAAVALIGPLFNESLKLDETALLRFVFVAVGLLIAFVVYYATREHRMWEVGTREVVYMAIGAALYAIFSYLFNGTVFAVPSVSQVALRPAIAIPMFFGYAFGPVVGLFTGAVGNMFGDALTGFGLSPQWSVGNGLVGMIAGLVWLFSDKKKSINTVLIVSAVLAALATIVYFLNPTVANMTFFDPENNIFGDQTISLFAGLSAVIGFVLVLVVRFAFNKNINIAAAVTWAMLGNFVGIGFAAISDIWINGFSPAVAIVGEFLPSAGPNMLFAAILVPILVVAYEAVQRQSGR</sequence>
<name>A0A0M9U3F9_9CHLR</name>
<dbReference type="Gene3D" id="1.10.1760.20">
    <property type="match status" value="1"/>
</dbReference>
<organism evidence="2">
    <name type="scientific">Levilinea saccharolytica</name>
    <dbReference type="NCBI Taxonomy" id="229921"/>
    <lineage>
        <taxon>Bacteria</taxon>
        <taxon>Bacillati</taxon>
        <taxon>Chloroflexota</taxon>
        <taxon>Anaerolineae</taxon>
        <taxon>Anaerolineales</taxon>
        <taxon>Anaerolineaceae</taxon>
        <taxon>Levilinea</taxon>
    </lineage>
</organism>
<feature type="transmembrane region" description="Helical" evidence="1">
    <location>
        <begin position="146"/>
        <end position="164"/>
    </location>
</feature>
<accession>A0A0M9U3F9</accession>
<feature type="transmembrane region" description="Helical" evidence="1">
    <location>
        <begin position="40"/>
        <end position="59"/>
    </location>
</feature>
<protein>
    <submittedName>
        <fullName evidence="2">Putative regulator of cell autolysis</fullName>
    </submittedName>
</protein>
<feature type="transmembrane region" description="Helical" evidence="1">
    <location>
        <begin position="286"/>
        <end position="304"/>
    </location>
</feature>
<dbReference type="AlphaFoldDB" id="A0A0M9U3F9"/>
<keyword evidence="1" id="KW-0472">Membrane</keyword>
<dbReference type="OrthoDB" id="4550662at2"/>
<dbReference type="EMBL" id="DF967975">
    <property type="protein sequence ID" value="GAP19733.1"/>
    <property type="molecule type" value="Genomic_DNA"/>
</dbReference>
<feature type="transmembrane region" description="Helical" evidence="1">
    <location>
        <begin position="109"/>
        <end position="134"/>
    </location>
</feature>
<dbReference type="PANTHER" id="PTHR37815">
    <property type="entry name" value="UPF0397 PROTEIN BC_2624-RELATED"/>
    <property type="match status" value="1"/>
</dbReference>
<dbReference type="GO" id="GO:0016020">
    <property type="term" value="C:membrane"/>
    <property type="evidence" value="ECO:0007669"/>
    <property type="project" value="InterPro"/>
</dbReference>
<dbReference type="RefSeq" id="WP_062419987.1">
    <property type="nucleotide sequence ID" value="NZ_BBXZ01000189.1"/>
</dbReference>
<dbReference type="PANTHER" id="PTHR37815:SF3">
    <property type="entry name" value="UPF0397 PROTEIN SPR0429"/>
    <property type="match status" value="1"/>
</dbReference>
<feature type="transmembrane region" description="Helical" evidence="1">
    <location>
        <begin position="171"/>
        <end position="192"/>
    </location>
</feature>
<evidence type="ECO:0000313" key="2">
    <source>
        <dbReference type="EMBL" id="GAP19733.1"/>
    </source>
</evidence>